<feature type="non-terminal residue" evidence="1">
    <location>
        <position position="73"/>
    </location>
</feature>
<dbReference type="EMBL" id="LAZR01056045">
    <property type="protein sequence ID" value="KKK75034.1"/>
    <property type="molecule type" value="Genomic_DNA"/>
</dbReference>
<evidence type="ECO:0008006" key="2">
    <source>
        <dbReference type="Google" id="ProtNLM"/>
    </source>
</evidence>
<comment type="caution">
    <text evidence="1">The sequence shown here is derived from an EMBL/GenBank/DDBJ whole genome shotgun (WGS) entry which is preliminary data.</text>
</comment>
<evidence type="ECO:0000313" key="1">
    <source>
        <dbReference type="EMBL" id="KKK75034.1"/>
    </source>
</evidence>
<proteinExistence type="predicted"/>
<accession>A0A0F9A946</accession>
<protein>
    <recommendedName>
        <fullName evidence="2">GIY-YIG domain-containing protein</fullName>
    </recommendedName>
</protein>
<dbReference type="AlphaFoldDB" id="A0A0F9A946"/>
<name>A0A0F9A946_9ZZZZ</name>
<organism evidence="1">
    <name type="scientific">marine sediment metagenome</name>
    <dbReference type="NCBI Taxonomy" id="412755"/>
    <lineage>
        <taxon>unclassified sequences</taxon>
        <taxon>metagenomes</taxon>
        <taxon>ecological metagenomes</taxon>
    </lineage>
</organism>
<reference evidence="1" key="1">
    <citation type="journal article" date="2015" name="Nature">
        <title>Complex archaea that bridge the gap between prokaryotes and eukaryotes.</title>
        <authorList>
            <person name="Spang A."/>
            <person name="Saw J.H."/>
            <person name="Jorgensen S.L."/>
            <person name="Zaremba-Niedzwiedzka K."/>
            <person name="Martijn J."/>
            <person name="Lind A.E."/>
            <person name="van Eijk R."/>
            <person name="Schleper C."/>
            <person name="Guy L."/>
            <person name="Ettema T.J."/>
        </authorList>
    </citation>
    <scope>NUCLEOTIDE SEQUENCE</scope>
</reference>
<sequence>MKRYHVYIILDPIKNEPFYVGWTDPERKGTRRTREEDHLVEARRYRDGFKVDARANLHKINKINKIIREGYKP</sequence>
<gene>
    <name evidence="1" type="ORF">LCGC14_2877810</name>
</gene>